<protein>
    <submittedName>
        <fullName evidence="1">Uncharacterized protein</fullName>
    </submittedName>
</protein>
<keyword evidence="2" id="KW-1185">Reference proteome</keyword>
<organism evidence="1 2">
    <name type="scientific">Ktedonobacter robiniae</name>
    <dbReference type="NCBI Taxonomy" id="2778365"/>
    <lineage>
        <taxon>Bacteria</taxon>
        <taxon>Bacillati</taxon>
        <taxon>Chloroflexota</taxon>
        <taxon>Ktedonobacteria</taxon>
        <taxon>Ktedonobacterales</taxon>
        <taxon>Ktedonobacteraceae</taxon>
        <taxon>Ktedonobacter</taxon>
    </lineage>
</organism>
<accession>A0ABQ3UYG7</accession>
<sequence>MILVTQYLSAGNGINLQYLPTPESTDEDRRDFTVIGLLERPYYYFSKPSDDATTDEQAAAQKKNIWYLAKLYFSKALFLSSITGFRATTYSCASRSRHPV</sequence>
<evidence type="ECO:0000313" key="1">
    <source>
        <dbReference type="EMBL" id="GHO57728.1"/>
    </source>
</evidence>
<evidence type="ECO:0000313" key="2">
    <source>
        <dbReference type="Proteomes" id="UP000654345"/>
    </source>
</evidence>
<reference evidence="1 2" key="1">
    <citation type="journal article" date="2021" name="Int. J. Syst. Evol. Microbiol.">
        <title>Reticulibacter mediterranei gen. nov., sp. nov., within the new family Reticulibacteraceae fam. nov., and Ktedonospora formicarum gen. nov., sp. nov., Ktedonobacter robiniae sp. nov., Dictyobacter formicarum sp. nov. and Dictyobacter arantiisoli sp. nov., belonging to the class Ktedonobacteria.</title>
        <authorList>
            <person name="Yabe S."/>
            <person name="Zheng Y."/>
            <person name="Wang C.M."/>
            <person name="Sakai Y."/>
            <person name="Abe K."/>
            <person name="Yokota A."/>
            <person name="Donadio S."/>
            <person name="Cavaletti L."/>
            <person name="Monciardini P."/>
        </authorList>
    </citation>
    <scope>NUCLEOTIDE SEQUENCE [LARGE SCALE GENOMIC DNA]</scope>
    <source>
        <strain evidence="1 2">SOSP1-30</strain>
    </source>
</reference>
<gene>
    <name evidence="1" type="ORF">KSB_62030</name>
</gene>
<comment type="caution">
    <text evidence="1">The sequence shown here is derived from an EMBL/GenBank/DDBJ whole genome shotgun (WGS) entry which is preliminary data.</text>
</comment>
<proteinExistence type="predicted"/>
<name>A0ABQ3UYG7_9CHLR</name>
<dbReference type="Proteomes" id="UP000654345">
    <property type="component" value="Unassembled WGS sequence"/>
</dbReference>
<dbReference type="EMBL" id="BNJG01000002">
    <property type="protein sequence ID" value="GHO57728.1"/>
    <property type="molecule type" value="Genomic_DNA"/>
</dbReference>